<evidence type="ECO:0000256" key="6">
    <source>
        <dbReference type="ARBA" id="ARBA00022454"/>
    </source>
</evidence>
<feature type="region of interest" description="Disordered" evidence="12">
    <location>
        <begin position="44"/>
        <end position="72"/>
    </location>
</feature>
<dbReference type="InterPro" id="IPR013719">
    <property type="entry name" value="RTT106/SPT16-like_middle_dom"/>
</dbReference>
<evidence type="ECO:0000256" key="1">
    <source>
        <dbReference type="ARBA" id="ARBA00004123"/>
    </source>
</evidence>
<dbReference type="EMBL" id="JAIHNG010000047">
    <property type="protein sequence ID" value="KAI5964554.1"/>
    <property type="molecule type" value="Genomic_DNA"/>
</dbReference>
<evidence type="ECO:0000256" key="4">
    <source>
        <dbReference type="ARBA" id="ARBA00017355"/>
    </source>
</evidence>
<comment type="subcellular location">
    <subcellularLocation>
        <location evidence="2">Chromosome</location>
    </subcellularLocation>
    <subcellularLocation>
        <location evidence="1">Nucleus</location>
    </subcellularLocation>
</comment>
<comment type="similarity">
    <text evidence="3">Belongs to the RTT106 family.</text>
</comment>
<dbReference type="Proteomes" id="UP001204833">
    <property type="component" value="Unassembled WGS sequence"/>
</dbReference>
<organism evidence="14 15">
    <name type="scientific">Candida theae</name>
    <dbReference type="NCBI Taxonomy" id="1198502"/>
    <lineage>
        <taxon>Eukaryota</taxon>
        <taxon>Fungi</taxon>
        <taxon>Dikarya</taxon>
        <taxon>Ascomycota</taxon>
        <taxon>Saccharomycotina</taxon>
        <taxon>Pichiomycetes</taxon>
        <taxon>Debaryomycetaceae</taxon>
        <taxon>Candida/Lodderomyces clade</taxon>
        <taxon>Candida</taxon>
    </lineage>
</organism>
<dbReference type="GO" id="GO:0003677">
    <property type="term" value="F:DNA binding"/>
    <property type="evidence" value="ECO:0007669"/>
    <property type="project" value="UniProtKB-KW"/>
</dbReference>
<keyword evidence="8" id="KW-0238">DNA-binding</keyword>
<dbReference type="Gene3D" id="2.30.29.30">
    <property type="entry name" value="Pleckstrin-homology domain (PH domain)/Phosphotyrosine-binding domain (PTB)"/>
    <property type="match status" value="1"/>
</dbReference>
<sequence length="458" mass="50983">MDWLSELPEALQSKIVAITHQNPTSQQVFTELYQYLSDNNKRRKIGHDVNTENGNGSATGAGAGGHEELTPSSSIHPDSVIFEIQQVSFSSPLRKRMNLTFHLIEQNGEPIPVMSIVNPANNAPELSFINLKHAVRLCLALPILGNSTNSQKKGIAMLCFWIHDHYYTDPNVSKDPIICQLNLDMIKKQMIKNGKLPSDIESQFDLSSYKNEVVLNPIQERIIDYFKRQFQLVGINLINYLPCSSIFHNKYIVNEDTAVALTSEDGVHPKIIMVECHKGARDGNLIFLEQNEYNAPYVIFAFKKPILVFKLSKVLRASYTSITKHTFSLNIVVLNDRDEERPMEFSMIDQAYFNIIDNFIRLHGISDDSYNSVNKEKNTGTGGADANEAVGAGAGAADNEVDDDDDDEDADFEGNDDGSDVAEEYDSAAGSADEDASGAEGEDDDVENDEVFTRSKEE</sequence>
<dbReference type="PANTHER" id="PTHR45849">
    <property type="entry name" value="FACT COMPLEX SUBUNIT SSRP1"/>
    <property type="match status" value="1"/>
</dbReference>
<keyword evidence="6" id="KW-0158">Chromosome</keyword>
<dbReference type="PANTHER" id="PTHR45849:SF3">
    <property type="entry name" value="HISTONE CHAPERONE RTT106"/>
    <property type="match status" value="1"/>
</dbReference>
<dbReference type="RefSeq" id="XP_051610561.1">
    <property type="nucleotide sequence ID" value="XM_051750212.1"/>
</dbReference>
<dbReference type="AlphaFoldDB" id="A0AAD5G0E2"/>
<feature type="compositionally biased region" description="Acidic residues" evidence="12">
    <location>
        <begin position="399"/>
        <end position="450"/>
    </location>
</feature>
<dbReference type="SUPFAM" id="SSF50729">
    <property type="entry name" value="PH domain-like"/>
    <property type="match status" value="1"/>
</dbReference>
<dbReference type="InterPro" id="IPR040993">
    <property type="entry name" value="Rtt106_N"/>
</dbReference>
<evidence type="ECO:0000313" key="15">
    <source>
        <dbReference type="Proteomes" id="UP001204833"/>
    </source>
</evidence>
<comment type="caution">
    <text evidence="14">The sequence shown here is derived from an EMBL/GenBank/DDBJ whole genome shotgun (WGS) entry which is preliminary data.</text>
</comment>
<keyword evidence="11" id="KW-0539">Nucleus</keyword>
<evidence type="ECO:0000259" key="13">
    <source>
        <dbReference type="SMART" id="SM01287"/>
    </source>
</evidence>
<dbReference type="Pfam" id="PF18469">
    <property type="entry name" value="PH_18"/>
    <property type="match status" value="1"/>
</dbReference>
<name>A0AAD5G0E2_9ASCO</name>
<dbReference type="InterPro" id="IPR050454">
    <property type="entry name" value="RTT106/SSRP1_HistChap/FACT"/>
</dbReference>
<feature type="compositionally biased region" description="Low complexity" evidence="12">
    <location>
        <begin position="384"/>
        <end position="398"/>
    </location>
</feature>
<gene>
    <name evidence="14" type="ORF">KGF57_001046</name>
</gene>
<evidence type="ECO:0000256" key="12">
    <source>
        <dbReference type="SAM" id="MobiDB-lite"/>
    </source>
</evidence>
<evidence type="ECO:0000256" key="3">
    <source>
        <dbReference type="ARBA" id="ARBA00006159"/>
    </source>
</evidence>
<keyword evidence="9" id="KW-0804">Transcription</keyword>
<dbReference type="Gene3D" id="2.30.29.120">
    <property type="match status" value="1"/>
</dbReference>
<keyword evidence="7" id="KW-0805">Transcription regulation</keyword>
<protein>
    <recommendedName>
        <fullName evidence="4">Histone chaperone RTT106</fullName>
    </recommendedName>
    <alternativeName>
        <fullName evidence="5">Histone chaperone rtt106</fullName>
    </alternativeName>
</protein>
<proteinExistence type="inferred from homology"/>
<dbReference type="GO" id="GO:0005634">
    <property type="term" value="C:nucleus"/>
    <property type="evidence" value="ECO:0007669"/>
    <property type="project" value="UniProtKB-SubCell"/>
</dbReference>
<dbReference type="InterPro" id="IPR044891">
    <property type="entry name" value="Rtt106_N_sf"/>
</dbReference>
<dbReference type="GO" id="GO:0005694">
    <property type="term" value="C:chromosome"/>
    <property type="evidence" value="ECO:0007669"/>
    <property type="project" value="UniProtKB-SubCell"/>
</dbReference>
<keyword evidence="15" id="KW-1185">Reference proteome</keyword>
<reference evidence="14 15" key="1">
    <citation type="journal article" date="2022" name="DNA Res.">
        <title>Genome analysis of five recently described species of the CUG-Ser clade uncovers Candida theae as a new hybrid lineage with pathogenic potential in the Candida parapsilosis species complex.</title>
        <authorList>
            <person name="Mixao V."/>
            <person name="Del Olmo V."/>
            <person name="Hegedusova E."/>
            <person name="Saus E."/>
            <person name="Pryszcz L."/>
            <person name="Cillingova A."/>
            <person name="Nosek J."/>
            <person name="Gabaldon T."/>
        </authorList>
    </citation>
    <scope>NUCLEOTIDE SEQUENCE [LARGE SCALE GENOMIC DNA]</scope>
    <source>
        <strain evidence="14 15">CBS 12239</strain>
    </source>
</reference>
<dbReference type="CDD" id="cd11604">
    <property type="entry name" value="RTT106_N"/>
    <property type="match status" value="1"/>
</dbReference>
<dbReference type="InterPro" id="IPR011993">
    <property type="entry name" value="PH-like_dom_sf"/>
</dbReference>
<dbReference type="Pfam" id="PF18215">
    <property type="entry name" value="Rtt106_N"/>
    <property type="match status" value="1"/>
</dbReference>
<evidence type="ECO:0000256" key="8">
    <source>
        <dbReference type="ARBA" id="ARBA00023125"/>
    </source>
</evidence>
<keyword evidence="10" id="KW-0143">Chaperone</keyword>
<dbReference type="GO" id="GO:0042393">
    <property type="term" value="F:histone binding"/>
    <property type="evidence" value="ECO:0007669"/>
    <property type="project" value="TreeGrafter"/>
</dbReference>
<evidence type="ECO:0000256" key="9">
    <source>
        <dbReference type="ARBA" id="ARBA00023163"/>
    </source>
</evidence>
<evidence type="ECO:0000256" key="5">
    <source>
        <dbReference type="ARBA" id="ARBA00018462"/>
    </source>
</evidence>
<dbReference type="Gene3D" id="6.10.10.70">
    <property type="entry name" value="RTT106-like"/>
    <property type="match status" value="1"/>
</dbReference>
<evidence type="ECO:0000256" key="11">
    <source>
        <dbReference type="ARBA" id="ARBA00023242"/>
    </source>
</evidence>
<dbReference type="GeneID" id="76149105"/>
<evidence type="ECO:0000256" key="2">
    <source>
        <dbReference type="ARBA" id="ARBA00004286"/>
    </source>
</evidence>
<dbReference type="Pfam" id="PF08512">
    <property type="entry name" value="Rttp106-like_middle"/>
    <property type="match status" value="1"/>
</dbReference>
<evidence type="ECO:0000256" key="10">
    <source>
        <dbReference type="ARBA" id="ARBA00023186"/>
    </source>
</evidence>
<evidence type="ECO:0000313" key="14">
    <source>
        <dbReference type="EMBL" id="KAI5964554.1"/>
    </source>
</evidence>
<accession>A0AAD5G0E2</accession>
<feature type="region of interest" description="Disordered" evidence="12">
    <location>
        <begin position="376"/>
        <end position="458"/>
    </location>
</feature>
<dbReference type="SMART" id="SM01287">
    <property type="entry name" value="Rtt106"/>
    <property type="match status" value="1"/>
</dbReference>
<dbReference type="GO" id="GO:0031491">
    <property type="term" value="F:nucleosome binding"/>
    <property type="evidence" value="ECO:0007669"/>
    <property type="project" value="TreeGrafter"/>
</dbReference>
<dbReference type="InterPro" id="IPR040770">
    <property type="entry name" value="Rtt106_PH"/>
</dbReference>
<feature type="domain" description="Histone chaperone RTT106/FACT complex subunit SPT16-like middle" evidence="13">
    <location>
        <begin position="271"/>
        <end position="370"/>
    </location>
</feature>
<evidence type="ECO:0000256" key="7">
    <source>
        <dbReference type="ARBA" id="ARBA00023015"/>
    </source>
</evidence>